<keyword evidence="8" id="KW-1185">Reference proteome</keyword>
<evidence type="ECO:0000256" key="5">
    <source>
        <dbReference type="ARBA" id="ARBA00022898"/>
    </source>
</evidence>
<comment type="similarity">
    <text evidence="2">Belongs to the class-I pyridoxal-phosphate-dependent aminotransferase family.</text>
</comment>
<dbReference type="GO" id="GO:0016212">
    <property type="term" value="F:kynurenine-oxoglutarate transaminase activity"/>
    <property type="evidence" value="ECO:0007669"/>
    <property type="project" value="TreeGrafter"/>
</dbReference>
<gene>
    <name evidence="7" type="ORF">MGU_04559</name>
</gene>
<keyword evidence="4" id="KW-0808">Transferase</keyword>
<dbReference type="Gene3D" id="3.90.1150.10">
    <property type="entry name" value="Aspartate Aminotransferase, domain 1"/>
    <property type="match status" value="2"/>
</dbReference>
<dbReference type="EMBL" id="AZNH01000011">
    <property type="protein sequence ID" value="KID88624.1"/>
    <property type="molecule type" value="Genomic_DNA"/>
</dbReference>
<evidence type="ECO:0000313" key="7">
    <source>
        <dbReference type="EMBL" id="KID88624.1"/>
    </source>
</evidence>
<dbReference type="Proteomes" id="UP000031192">
    <property type="component" value="Unassembled WGS sequence"/>
</dbReference>
<comment type="caution">
    <text evidence="7">The sequence shown here is derived from an EMBL/GenBank/DDBJ whole genome shotgun (WGS) entry which is preliminary data.</text>
</comment>
<proteinExistence type="inferred from homology"/>
<dbReference type="Gene3D" id="3.40.640.10">
    <property type="entry name" value="Type I PLP-dependent aspartate aminotransferase-like (Major domain)"/>
    <property type="match status" value="1"/>
</dbReference>
<dbReference type="OrthoDB" id="2414662at2759"/>
<evidence type="ECO:0000256" key="2">
    <source>
        <dbReference type="ARBA" id="ARBA00007441"/>
    </source>
</evidence>
<accession>A0A0B4I6K8</accession>
<dbReference type="GO" id="GO:0030170">
    <property type="term" value="F:pyridoxal phosphate binding"/>
    <property type="evidence" value="ECO:0007669"/>
    <property type="project" value="InterPro"/>
</dbReference>
<dbReference type="Pfam" id="PF00155">
    <property type="entry name" value="Aminotran_1_2"/>
    <property type="match status" value="1"/>
</dbReference>
<organism evidence="7 8">
    <name type="scientific">Metarhizium guizhouense (strain ARSEF 977)</name>
    <dbReference type="NCBI Taxonomy" id="1276136"/>
    <lineage>
        <taxon>Eukaryota</taxon>
        <taxon>Fungi</taxon>
        <taxon>Dikarya</taxon>
        <taxon>Ascomycota</taxon>
        <taxon>Pezizomycotina</taxon>
        <taxon>Sordariomycetes</taxon>
        <taxon>Hypocreomycetidae</taxon>
        <taxon>Hypocreales</taxon>
        <taxon>Clavicipitaceae</taxon>
        <taxon>Metarhizium</taxon>
    </lineage>
</organism>
<name>A0A0B4I6K8_METGA</name>
<dbReference type="PANTHER" id="PTHR43807:SF20">
    <property type="entry name" value="FI04487P"/>
    <property type="match status" value="1"/>
</dbReference>
<comment type="cofactor">
    <cofactor evidence="1">
        <name>pyridoxal 5'-phosphate</name>
        <dbReference type="ChEBI" id="CHEBI:597326"/>
    </cofactor>
</comment>
<keyword evidence="5" id="KW-0663">Pyridoxal phosphate</keyword>
<dbReference type="HOGENOM" id="CLU_017584_4_0_1"/>
<evidence type="ECO:0000313" key="8">
    <source>
        <dbReference type="Proteomes" id="UP000031192"/>
    </source>
</evidence>
<dbReference type="CDD" id="cd00609">
    <property type="entry name" value="AAT_like"/>
    <property type="match status" value="1"/>
</dbReference>
<dbReference type="PANTHER" id="PTHR43807">
    <property type="entry name" value="FI04487P"/>
    <property type="match status" value="1"/>
</dbReference>
<reference evidence="7 8" key="1">
    <citation type="journal article" date="2014" name="Proc. Natl. Acad. Sci. U.S.A.">
        <title>Trajectory and genomic determinants of fungal-pathogen speciation and host adaptation.</title>
        <authorList>
            <person name="Hu X."/>
            <person name="Xiao G."/>
            <person name="Zheng P."/>
            <person name="Shang Y."/>
            <person name="Su Y."/>
            <person name="Zhang X."/>
            <person name="Liu X."/>
            <person name="Zhan S."/>
            <person name="St Leger R.J."/>
            <person name="Wang C."/>
        </authorList>
    </citation>
    <scope>NUCLEOTIDE SEQUENCE [LARGE SCALE GENOMIC DNA]</scope>
    <source>
        <strain evidence="7 8">ARSEF 977</strain>
    </source>
</reference>
<sequence>MEGSSKIKPAARVSGQKQDVWSIINEAAAASPKQPIVNMGQGFFGYNPPDFILNAAKDALDRVECNQYSPTKGRPRLKKAIADAYSPFWGRKIDPETEVTITTGANEGMLSAFMAFIEPGDEVIIFEPFFDQYISNIEMPGGKIVYVPMHPPETGATKTSSAADWTIDFAELEKAITPRTKMIVLNTPHNPVGKVYSRDELQKIGDLCVKNEIIILSDEVYDRLYYVPFTRMATLSPEIEKLTITVGSAGKNFYATGWRVGTFRSNLPFSPVSLFNSIFFRLSSLTFVLLSPLTGWLMGPANLIKYVSAAHTRICYSSVSPLQEACAVGFEQAESEGFWDKTITDMKSKMDRFNEIWAELDLPYSEPEGGYFVLVNMKKVQVPADYPFPEHVASRPRDFKLAWFLIQEVGVAAIPPTEFYTHANAHLAEDYVRFAVCKDDEVLEEAKRRLRGLKKYMQ</sequence>
<dbReference type="AlphaFoldDB" id="A0A0B4I6K8"/>
<evidence type="ECO:0000256" key="1">
    <source>
        <dbReference type="ARBA" id="ARBA00001933"/>
    </source>
</evidence>
<dbReference type="InterPro" id="IPR051326">
    <property type="entry name" value="Kynurenine-oxoglutarate_AT"/>
</dbReference>
<dbReference type="InterPro" id="IPR015422">
    <property type="entry name" value="PyrdxlP-dep_Trfase_small"/>
</dbReference>
<dbReference type="InterPro" id="IPR015421">
    <property type="entry name" value="PyrdxlP-dep_Trfase_major"/>
</dbReference>
<dbReference type="GO" id="GO:0005739">
    <property type="term" value="C:mitochondrion"/>
    <property type="evidence" value="ECO:0007669"/>
    <property type="project" value="TreeGrafter"/>
</dbReference>
<keyword evidence="3 7" id="KW-0032">Aminotransferase</keyword>
<dbReference type="InterPro" id="IPR015424">
    <property type="entry name" value="PyrdxlP-dep_Trfase"/>
</dbReference>
<dbReference type="InterPro" id="IPR004839">
    <property type="entry name" value="Aminotransferase_I/II_large"/>
</dbReference>
<evidence type="ECO:0000256" key="4">
    <source>
        <dbReference type="ARBA" id="ARBA00022679"/>
    </source>
</evidence>
<dbReference type="SUPFAM" id="SSF53383">
    <property type="entry name" value="PLP-dependent transferases"/>
    <property type="match status" value="1"/>
</dbReference>
<feature type="domain" description="Aminotransferase class I/classII large" evidence="6">
    <location>
        <begin position="36"/>
        <end position="449"/>
    </location>
</feature>
<evidence type="ECO:0000256" key="3">
    <source>
        <dbReference type="ARBA" id="ARBA00022576"/>
    </source>
</evidence>
<evidence type="ECO:0000259" key="6">
    <source>
        <dbReference type="Pfam" id="PF00155"/>
    </source>
</evidence>
<protein>
    <submittedName>
        <fullName evidence="7">Aminotransferase class I and II</fullName>
    </submittedName>
</protein>
<dbReference type="FunFam" id="3.40.640.10:FF:000024">
    <property type="entry name" value="Kynurenine--oxoglutarate transaminase 3"/>
    <property type="match status" value="1"/>
</dbReference>